<dbReference type="RefSeq" id="WP_105912177.1">
    <property type="nucleotide sequence ID" value="NZ_NXGH01000022.1"/>
</dbReference>
<dbReference type="AlphaFoldDB" id="A0A2S9SQQ0"/>
<dbReference type="OrthoDB" id="5347695at2"/>
<reference evidence="1 2" key="1">
    <citation type="submission" date="2017-09" db="EMBL/GenBank/DDBJ databases">
        <title>Reassesment of A. cryaerophilus.</title>
        <authorList>
            <person name="Perez-Cataluna A."/>
            <person name="Collado L."/>
            <person name="Salgado O."/>
            <person name="Lefinanco V."/>
            <person name="Figueras M.J."/>
        </authorList>
    </citation>
    <scope>NUCLEOTIDE SEQUENCE [LARGE SCALE GENOMIC DNA]</scope>
    <source>
        <strain evidence="1 2">LMG 9871</strain>
    </source>
</reference>
<evidence type="ECO:0000313" key="2">
    <source>
        <dbReference type="Proteomes" id="UP000238649"/>
    </source>
</evidence>
<sequence length="118" mass="13549">MRYEELITELCEVIKETEKDAEGIFDNTDGISKIIDNIKIPIHKKEKLKDLLSNIYGLLQRQDLHRQKIERVVNFVCDKNDIDKAQYNLAPSAKTIDATEDSLSEDELAALIQSMQNN</sequence>
<comment type="caution">
    <text evidence="1">The sequence shown here is derived from an EMBL/GenBank/DDBJ whole genome shotgun (WGS) entry which is preliminary data.</text>
</comment>
<dbReference type="EMBL" id="NXGH01000022">
    <property type="protein sequence ID" value="PRM88913.1"/>
    <property type="molecule type" value="Genomic_DNA"/>
</dbReference>
<accession>A0A2S9SQQ0</accession>
<gene>
    <name evidence="1" type="ORF">CJ671_07940</name>
</gene>
<protein>
    <submittedName>
        <fullName evidence="1">Uncharacterized protein</fullName>
    </submittedName>
</protein>
<dbReference type="SUPFAM" id="SSF75708">
    <property type="entry name" value="Chemotaxis phosphatase CheZ"/>
    <property type="match status" value="1"/>
</dbReference>
<name>A0A2S9SQQ0_9BACT</name>
<evidence type="ECO:0000313" key="1">
    <source>
        <dbReference type="EMBL" id="PRM88913.1"/>
    </source>
</evidence>
<dbReference type="Proteomes" id="UP000238649">
    <property type="component" value="Unassembled WGS sequence"/>
</dbReference>
<organism evidence="1 2">
    <name type="scientific">Aliarcobacter cryaerophilus</name>
    <dbReference type="NCBI Taxonomy" id="28198"/>
    <lineage>
        <taxon>Bacteria</taxon>
        <taxon>Pseudomonadati</taxon>
        <taxon>Campylobacterota</taxon>
        <taxon>Epsilonproteobacteria</taxon>
        <taxon>Campylobacterales</taxon>
        <taxon>Arcobacteraceae</taxon>
        <taxon>Aliarcobacter</taxon>
    </lineage>
</organism>
<proteinExistence type="predicted"/>